<organism evidence="1 2">
    <name type="scientific">Nibribacter ruber</name>
    <dbReference type="NCBI Taxonomy" id="2698458"/>
    <lineage>
        <taxon>Bacteria</taxon>
        <taxon>Pseudomonadati</taxon>
        <taxon>Bacteroidota</taxon>
        <taxon>Cytophagia</taxon>
        <taxon>Cytophagales</taxon>
        <taxon>Hymenobacteraceae</taxon>
        <taxon>Nibribacter</taxon>
    </lineage>
</organism>
<proteinExistence type="predicted"/>
<dbReference type="KEGG" id="nib:GU926_01965"/>
<gene>
    <name evidence="1" type="ORF">GU926_01965</name>
</gene>
<dbReference type="RefSeq" id="WP_160688535.1">
    <property type="nucleotide sequence ID" value="NZ_CP047897.1"/>
</dbReference>
<sequence>MKLLYLNLLSKGLNEINNIESSEKHAPEGNIKIDKKEAVKASLDYLSGHNPLGVKIMEQEDFHNLLEYTYHLVEKDEVPENIKRLRQINIPNRLIIYTYYLLHQKLYTTKSIRGYFIDFLKAVFIQLNGTEKSTLKTKFSTRPSSYEADMKKMSR</sequence>
<evidence type="ECO:0000313" key="2">
    <source>
        <dbReference type="Proteomes" id="UP000464214"/>
    </source>
</evidence>
<dbReference type="EMBL" id="CP047897">
    <property type="protein sequence ID" value="QHL86275.1"/>
    <property type="molecule type" value="Genomic_DNA"/>
</dbReference>
<accession>A0A6P1NWU3</accession>
<dbReference type="AlphaFoldDB" id="A0A6P1NWU3"/>
<name>A0A6P1NWU3_9BACT</name>
<dbReference type="Proteomes" id="UP000464214">
    <property type="component" value="Chromosome"/>
</dbReference>
<keyword evidence="2" id="KW-1185">Reference proteome</keyword>
<reference evidence="1 2" key="1">
    <citation type="submission" date="2020-01" db="EMBL/GenBank/DDBJ databases">
        <authorList>
            <person name="Kim M."/>
        </authorList>
    </citation>
    <scope>NUCLEOTIDE SEQUENCE [LARGE SCALE GENOMIC DNA]</scope>
    <source>
        <strain evidence="1 2">BT10</strain>
    </source>
</reference>
<evidence type="ECO:0000313" key="1">
    <source>
        <dbReference type="EMBL" id="QHL86275.1"/>
    </source>
</evidence>
<protein>
    <submittedName>
        <fullName evidence="1">Uncharacterized protein</fullName>
    </submittedName>
</protein>